<evidence type="ECO:0000313" key="3">
    <source>
        <dbReference type="Proteomes" id="UP000315017"/>
    </source>
</evidence>
<dbReference type="EMBL" id="CP036274">
    <property type="protein sequence ID" value="QDU28832.1"/>
    <property type="molecule type" value="Genomic_DNA"/>
</dbReference>
<reference evidence="2 3" key="1">
    <citation type="submission" date="2019-02" db="EMBL/GenBank/DDBJ databases">
        <title>Deep-cultivation of Planctomycetes and their phenomic and genomic characterization uncovers novel biology.</title>
        <authorList>
            <person name="Wiegand S."/>
            <person name="Jogler M."/>
            <person name="Boedeker C."/>
            <person name="Pinto D."/>
            <person name="Vollmers J."/>
            <person name="Rivas-Marin E."/>
            <person name="Kohn T."/>
            <person name="Peeters S.H."/>
            <person name="Heuer A."/>
            <person name="Rast P."/>
            <person name="Oberbeckmann S."/>
            <person name="Bunk B."/>
            <person name="Jeske O."/>
            <person name="Meyerdierks A."/>
            <person name="Storesund J.E."/>
            <person name="Kallscheuer N."/>
            <person name="Luecker S."/>
            <person name="Lage O.M."/>
            <person name="Pohl T."/>
            <person name="Merkel B.J."/>
            <person name="Hornburger P."/>
            <person name="Mueller R.-W."/>
            <person name="Bruemmer F."/>
            <person name="Labrenz M."/>
            <person name="Spormann A.M."/>
            <person name="Op den Camp H."/>
            <person name="Overmann J."/>
            <person name="Amann R."/>
            <person name="Jetten M.S.M."/>
            <person name="Mascher T."/>
            <person name="Medema M.H."/>
            <person name="Devos D.P."/>
            <person name="Kaster A.-K."/>
            <person name="Ovreas L."/>
            <person name="Rohde M."/>
            <person name="Galperin M.Y."/>
            <person name="Jogler C."/>
        </authorList>
    </citation>
    <scope>NUCLEOTIDE SEQUENCE [LARGE SCALE GENOMIC DNA]</scope>
    <source>
        <strain evidence="2 3">ETA_A8</strain>
    </source>
</reference>
<dbReference type="KEGG" id="aagg:ETAA8_39370"/>
<feature type="transmembrane region" description="Helical" evidence="1">
    <location>
        <begin position="120"/>
        <end position="139"/>
    </location>
</feature>
<keyword evidence="3" id="KW-1185">Reference proteome</keyword>
<sequence>MAHPMDLRELLEARDGRPTEYQAARKIATFAVIPAAMVGLLAGTQLVDIADPIGRLLWVCTATALVSGFGIAFLVLGVYYLFGFRPLAVLADALVGGFIGLLCGAALTMSLISLKVVPRAYSLCPLVLIPFGAVAVPLFRAWRGATRERETVGQDAASEAVKGSRE</sequence>
<dbReference type="AlphaFoldDB" id="A0A517YFB1"/>
<proteinExistence type="predicted"/>
<feature type="transmembrane region" description="Helical" evidence="1">
    <location>
        <begin position="27"/>
        <end position="44"/>
    </location>
</feature>
<dbReference type="RefSeq" id="WP_202921083.1">
    <property type="nucleotide sequence ID" value="NZ_CP036274.1"/>
</dbReference>
<feature type="transmembrane region" description="Helical" evidence="1">
    <location>
        <begin position="56"/>
        <end position="82"/>
    </location>
</feature>
<name>A0A517YFB1_9BACT</name>
<gene>
    <name evidence="2" type="ORF">ETAA8_39370</name>
</gene>
<protein>
    <submittedName>
        <fullName evidence="2">Uncharacterized protein</fullName>
    </submittedName>
</protein>
<dbReference type="Proteomes" id="UP000315017">
    <property type="component" value="Chromosome"/>
</dbReference>
<keyword evidence="1" id="KW-0472">Membrane</keyword>
<keyword evidence="1" id="KW-0812">Transmembrane</keyword>
<feature type="transmembrane region" description="Helical" evidence="1">
    <location>
        <begin position="89"/>
        <end position="114"/>
    </location>
</feature>
<accession>A0A517YFB1</accession>
<organism evidence="2 3">
    <name type="scientific">Anatilimnocola aggregata</name>
    <dbReference type="NCBI Taxonomy" id="2528021"/>
    <lineage>
        <taxon>Bacteria</taxon>
        <taxon>Pseudomonadati</taxon>
        <taxon>Planctomycetota</taxon>
        <taxon>Planctomycetia</taxon>
        <taxon>Pirellulales</taxon>
        <taxon>Pirellulaceae</taxon>
        <taxon>Anatilimnocola</taxon>
    </lineage>
</organism>
<evidence type="ECO:0000313" key="2">
    <source>
        <dbReference type="EMBL" id="QDU28832.1"/>
    </source>
</evidence>
<evidence type="ECO:0000256" key="1">
    <source>
        <dbReference type="SAM" id="Phobius"/>
    </source>
</evidence>
<keyword evidence="1" id="KW-1133">Transmembrane helix</keyword>